<accession>A0A8X8BD99</accession>
<name>A0A8X8BD99_BRACI</name>
<keyword evidence="2" id="KW-1185">Reference proteome</keyword>
<dbReference type="AlphaFoldDB" id="A0A8X8BD99"/>
<proteinExistence type="predicted"/>
<reference evidence="1 2" key="1">
    <citation type="submission" date="2020-02" db="EMBL/GenBank/DDBJ databases">
        <authorList>
            <person name="Ma Q."/>
            <person name="Huang Y."/>
            <person name="Song X."/>
            <person name="Pei D."/>
        </authorList>
    </citation>
    <scope>NUCLEOTIDE SEQUENCE [LARGE SCALE GENOMIC DNA]</scope>
    <source>
        <strain evidence="1">Sxm20200214</strain>
        <tissue evidence="1">Leaf</tissue>
    </source>
</reference>
<sequence>MKNYWNTYIKRKHCSHELYRQTHHPVKDNLAVPDSKMAPSQLSTSVIVSPQNYAVEPGSSFSGD</sequence>
<evidence type="ECO:0000313" key="2">
    <source>
        <dbReference type="Proteomes" id="UP000886595"/>
    </source>
</evidence>
<comment type="caution">
    <text evidence="1">The sequence shown here is derived from an EMBL/GenBank/DDBJ whole genome shotgun (WGS) entry which is preliminary data.</text>
</comment>
<organism evidence="1 2">
    <name type="scientific">Brassica carinata</name>
    <name type="common">Ethiopian mustard</name>
    <name type="synonym">Abyssinian cabbage</name>
    <dbReference type="NCBI Taxonomy" id="52824"/>
    <lineage>
        <taxon>Eukaryota</taxon>
        <taxon>Viridiplantae</taxon>
        <taxon>Streptophyta</taxon>
        <taxon>Embryophyta</taxon>
        <taxon>Tracheophyta</taxon>
        <taxon>Spermatophyta</taxon>
        <taxon>Magnoliopsida</taxon>
        <taxon>eudicotyledons</taxon>
        <taxon>Gunneridae</taxon>
        <taxon>Pentapetalae</taxon>
        <taxon>rosids</taxon>
        <taxon>malvids</taxon>
        <taxon>Brassicales</taxon>
        <taxon>Brassicaceae</taxon>
        <taxon>Brassiceae</taxon>
        <taxon>Brassica</taxon>
    </lineage>
</organism>
<protein>
    <submittedName>
        <fullName evidence="1">Uncharacterized protein</fullName>
    </submittedName>
</protein>
<evidence type="ECO:0000313" key="1">
    <source>
        <dbReference type="EMBL" id="KAG2330472.1"/>
    </source>
</evidence>
<gene>
    <name evidence="1" type="ORF">Bca52824_001652</name>
</gene>
<dbReference type="EMBL" id="JAAMPC010000001">
    <property type="protein sequence ID" value="KAG2330472.1"/>
    <property type="molecule type" value="Genomic_DNA"/>
</dbReference>
<dbReference type="Proteomes" id="UP000886595">
    <property type="component" value="Unassembled WGS sequence"/>
</dbReference>